<proteinExistence type="predicted"/>
<dbReference type="Proteomes" id="UP001145742">
    <property type="component" value="Unassembled WGS sequence"/>
</dbReference>
<accession>A0ABQ9CQJ5</accession>
<gene>
    <name evidence="1" type="ORF">WISP_127879</name>
</gene>
<evidence type="ECO:0000313" key="2">
    <source>
        <dbReference type="Proteomes" id="UP001145742"/>
    </source>
</evidence>
<reference evidence="1" key="1">
    <citation type="submission" date="2019-10" db="EMBL/GenBank/DDBJ databases">
        <authorList>
            <person name="Soares A.E.R."/>
            <person name="Aleixo A."/>
            <person name="Schneider P."/>
            <person name="Miyaki C.Y."/>
            <person name="Schneider M.P."/>
            <person name="Mello C."/>
            <person name="Vasconcelos A.T.R."/>
        </authorList>
    </citation>
    <scope>NUCLEOTIDE SEQUENCE</scope>
    <source>
        <tissue evidence="1">Muscle</tissue>
    </source>
</reference>
<evidence type="ECO:0000313" key="1">
    <source>
        <dbReference type="EMBL" id="KAJ7407277.1"/>
    </source>
</evidence>
<dbReference type="EMBL" id="WHWB01034616">
    <property type="protein sequence ID" value="KAJ7407277.1"/>
    <property type="molecule type" value="Genomic_DNA"/>
</dbReference>
<sequence>MRDKNVPPDLSICTFVLEQSLSVRALQEMLANTEEKAEGRDGGSQLEVDTCFRLLGVLLTHLKLAISPESKRLMCGMMFLEHSGTVTVELKENCSQYNSVIEVE</sequence>
<organism evidence="1 2">
    <name type="scientific">Willisornis vidua</name>
    <name type="common">Xingu scale-backed antbird</name>
    <dbReference type="NCBI Taxonomy" id="1566151"/>
    <lineage>
        <taxon>Eukaryota</taxon>
        <taxon>Metazoa</taxon>
        <taxon>Chordata</taxon>
        <taxon>Craniata</taxon>
        <taxon>Vertebrata</taxon>
        <taxon>Euteleostomi</taxon>
        <taxon>Archelosauria</taxon>
        <taxon>Archosauria</taxon>
        <taxon>Dinosauria</taxon>
        <taxon>Saurischia</taxon>
        <taxon>Theropoda</taxon>
        <taxon>Coelurosauria</taxon>
        <taxon>Aves</taxon>
        <taxon>Neognathae</taxon>
        <taxon>Neoaves</taxon>
        <taxon>Telluraves</taxon>
        <taxon>Australaves</taxon>
        <taxon>Passeriformes</taxon>
        <taxon>Thamnophilidae</taxon>
        <taxon>Willisornis</taxon>
    </lineage>
</organism>
<dbReference type="Gene3D" id="2.80.10.50">
    <property type="match status" value="1"/>
</dbReference>
<keyword evidence="2" id="KW-1185">Reference proteome</keyword>
<name>A0ABQ9CQJ5_9PASS</name>
<comment type="caution">
    <text evidence="1">The sequence shown here is derived from an EMBL/GenBank/DDBJ whole genome shotgun (WGS) entry which is preliminary data.</text>
</comment>
<protein>
    <submittedName>
        <fullName evidence="1">Uncharacterized protein</fullName>
    </submittedName>
</protein>